<evidence type="ECO:0000259" key="10">
    <source>
        <dbReference type="Pfam" id="PF02544"/>
    </source>
</evidence>
<evidence type="ECO:0000256" key="2">
    <source>
        <dbReference type="ARBA" id="ARBA00007742"/>
    </source>
</evidence>
<sequence length="253" mass="29437">MLYAIIIIGSWLMTTCGIFVFLTLSNTEKPLGYGRYSDSLATTRTLPPTISWMIQGFPSFIIPFYLYWTNQHLTEYGSFLTCLMTFHYAYRSFVYPFIINSDNQSPVKIVIMAFGFSVLNGFIQGTWNAFYQPEFDTLHPKFFVFLGAWLFVIGFITHCVSDLHLITLRNDYLNSYSIPRGHYFEYISCPNYFGECLQWIGYALAARSFPAIAFAFFIVCNLAPRAMSHHKWYQKMFGEQYPRDRHALVPGVW</sequence>
<comment type="catalytic activity">
    <reaction evidence="8">
        <text>17beta-hydroxy-5alpha-androstan-3-one + NADP(+) = testosterone + NADPH + H(+)</text>
        <dbReference type="Rhea" id="RHEA:50820"/>
        <dbReference type="ChEBI" id="CHEBI:15378"/>
        <dbReference type="ChEBI" id="CHEBI:16330"/>
        <dbReference type="ChEBI" id="CHEBI:17347"/>
        <dbReference type="ChEBI" id="CHEBI:57783"/>
        <dbReference type="ChEBI" id="CHEBI:58349"/>
        <dbReference type="EC" id="1.3.1.22"/>
    </reaction>
    <physiologicalReaction direction="right-to-left" evidence="8">
        <dbReference type="Rhea" id="RHEA:50822"/>
    </physiologicalReaction>
</comment>
<dbReference type="Reactome" id="R-CEL-193048">
    <property type="pathway name" value="Androgen biosynthesis"/>
</dbReference>
<dbReference type="WormBase" id="ZK1251.3">
    <property type="protein sequence ID" value="CE03850"/>
    <property type="gene ID" value="WBGene00014241"/>
</dbReference>
<dbReference type="FunCoup" id="Q23431">
    <property type="interactions" value="30"/>
</dbReference>
<dbReference type="FunFam" id="1.20.120.1630:FF:000014">
    <property type="entry name" value="Steroid 5-alpha reductase, putative"/>
    <property type="match status" value="1"/>
</dbReference>
<evidence type="ECO:0000256" key="8">
    <source>
        <dbReference type="ARBA" id="ARBA00049397"/>
    </source>
</evidence>
<accession>Q23431</accession>
<dbReference type="RefSeq" id="NP_501719.1">
    <property type="nucleotide sequence ID" value="NM_069318.1"/>
</dbReference>
<evidence type="ECO:0000256" key="7">
    <source>
        <dbReference type="ARBA" id="ARBA00048292"/>
    </source>
</evidence>
<dbReference type="Gene3D" id="1.20.120.1630">
    <property type="match status" value="1"/>
</dbReference>
<dbReference type="KEGG" id="cel:CELE_ZK1251.3"/>
<evidence type="ECO:0000256" key="3">
    <source>
        <dbReference type="ARBA" id="ARBA00012049"/>
    </source>
</evidence>
<feature type="transmembrane region" description="Helical" evidence="9">
    <location>
        <begin position="110"/>
        <end position="130"/>
    </location>
</feature>
<dbReference type="PhylomeDB" id="Q23431"/>
<evidence type="ECO:0000256" key="9">
    <source>
        <dbReference type="PIRNR" id="PIRNR015596"/>
    </source>
</evidence>
<keyword evidence="12" id="KW-1185">Reference proteome</keyword>
<dbReference type="AlphaFoldDB" id="Q23431"/>
<name>Q23431_CAEEL</name>
<dbReference type="InterPro" id="IPR039357">
    <property type="entry name" value="SRD5A/TECR"/>
</dbReference>
<dbReference type="SMR" id="Q23431"/>
<dbReference type="OMA" id="SWLMTTC"/>
<evidence type="ECO:0000256" key="1">
    <source>
        <dbReference type="ARBA" id="ARBA00004154"/>
    </source>
</evidence>
<dbReference type="PIRSF" id="PIRSF015596">
    <property type="entry name" value="5_alpha-SR2"/>
    <property type="match status" value="1"/>
</dbReference>
<dbReference type="UCSC" id="ZK1251.3">
    <property type="organism name" value="c. elegans"/>
</dbReference>
<proteinExistence type="inferred from homology"/>
<feature type="domain" description="3-oxo-5-alpha-steroid 4-dehydrogenase C-terminal" evidence="10">
    <location>
        <begin position="103"/>
        <end position="253"/>
    </location>
</feature>
<dbReference type="OrthoDB" id="5788137at2759"/>
<reference evidence="11 12" key="1">
    <citation type="journal article" date="1998" name="Science">
        <title>Genome sequence of the nematode C. elegans: a platform for investigating biology.</title>
        <authorList>
            <consortium name="The C. elegans sequencing consortium"/>
            <person name="Sulson J.E."/>
            <person name="Waterston R."/>
        </authorList>
    </citation>
    <scope>NUCLEOTIDE SEQUENCE [LARGE SCALE GENOMIC DNA]</scope>
    <source>
        <strain evidence="11 12">Bristol N2</strain>
    </source>
</reference>
<dbReference type="GeneID" id="191550"/>
<dbReference type="HOGENOM" id="CLU_065395_1_0_1"/>
<comment type="catalytic activity">
    <reaction evidence="9">
        <text>a 3-oxo-5alpha-steroid + NADP(+) = a 3-oxo-Delta(4)-steroid + NADPH + H(+)</text>
        <dbReference type="Rhea" id="RHEA:54384"/>
        <dbReference type="ChEBI" id="CHEBI:13601"/>
        <dbReference type="ChEBI" id="CHEBI:15378"/>
        <dbReference type="ChEBI" id="CHEBI:47909"/>
        <dbReference type="ChEBI" id="CHEBI:57783"/>
        <dbReference type="ChEBI" id="CHEBI:58349"/>
        <dbReference type="EC" id="1.3.1.22"/>
    </reaction>
</comment>
<comment type="catalytic activity">
    <reaction evidence="7">
        <text>5alpha-pregnane-3,20-dione + NADP(+) = progesterone + NADPH + H(+)</text>
        <dbReference type="Rhea" id="RHEA:21952"/>
        <dbReference type="ChEBI" id="CHEBI:15378"/>
        <dbReference type="ChEBI" id="CHEBI:17026"/>
        <dbReference type="ChEBI" id="CHEBI:28952"/>
        <dbReference type="ChEBI" id="CHEBI:57783"/>
        <dbReference type="ChEBI" id="CHEBI:58349"/>
        <dbReference type="EC" id="1.3.1.22"/>
    </reaction>
    <physiologicalReaction direction="right-to-left" evidence="7">
        <dbReference type="Rhea" id="RHEA:21954"/>
    </physiologicalReaction>
</comment>
<dbReference type="InterPro" id="IPR016636">
    <property type="entry name" value="3-oxo-5-alpha-steroid_4-DH"/>
</dbReference>
<feature type="transmembrane region" description="Helical" evidence="9">
    <location>
        <begin position="45"/>
        <end position="66"/>
    </location>
</feature>
<dbReference type="STRING" id="6239.ZK1251.3.1"/>
<dbReference type="AGR" id="WB:WBGene00014241"/>
<dbReference type="Pfam" id="PF02544">
    <property type="entry name" value="Steroid_dh"/>
    <property type="match status" value="1"/>
</dbReference>
<dbReference type="Proteomes" id="UP000001940">
    <property type="component" value="Chromosome IV"/>
</dbReference>
<feature type="transmembrane region" description="Helical" evidence="9">
    <location>
        <begin position="142"/>
        <end position="166"/>
    </location>
</feature>
<evidence type="ECO:0000256" key="4">
    <source>
        <dbReference type="ARBA" id="ARBA00022692"/>
    </source>
</evidence>
<dbReference type="PANTHER" id="PTHR10556:SF34">
    <property type="entry name" value="3-OXO-5-ALPHA-STEROID 4-DEHYDROGENASE"/>
    <property type="match status" value="1"/>
</dbReference>
<keyword evidence="5 9" id="KW-1133">Transmembrane helix</keyword>
<dbReference type="PaxDb" id="6239-ZK1251.3"/>
<dbReference type="PIR" id="T27720">
    <property type="entry name" value="T27720"/>
</dbReference>
<dbReference type="EMBL" id="BX284604">
    <property type="protein sequence ID" value="CAA92499.1"/>
    <property type="molecule type" value="Genomic_DNA"/>
</dbReference>
<evidence type="ECO:0000256" key="6">
    <source>
        <dbReference type="ARBA" id="ARBA00023136"/>
    </source>
</evidence>
<comment type="similarity">
    <text evidence="2 9">Belongs to the steroid 5-alpha reductase family.</text>
</comment>
<feature type="transmembrane region" description="Helical" evidence="9">
    <location>
        <begin position="5"/>
        <end position="25"/>
    </location>
</feature>
<dbReference type="GO" id="GO:0006694">
    <property type="term" value="P:steroid biosynthetic process"/>
    <property type="evidence" value="ECO:0000318"/>
    <property type="project" value="GO_Central"/>
</dbReference>
<dbReference type="InParanoid" id="Q23431"/>
<dbReference type="GO" id="GO:0006702">
    <property type="term" value="P:androgen biosynthetic process"/>
    <property type="evidence" value="ECO:0007669"/>
    <property type="project" value="UniProtKB-ARBA"/>
</dbReference>
<evidence type="ECO:0000313" key="11">
    <source>
        <dbReference type="EMBL" id="CAA92499.1"/>
    </source>
</evidence>
<keyword evidence="4 9" id="KW-0812">Transmembrane</keyword>
<dbReference type="Bgee" id="WBGene00014241">
    <property type="expression patterns" value="Expressed in embryo and 2 other cell types or tissues"/>
</dbReference>
<evidence type="ECO:0000256" key="5">
    <source>
        <dbReference type="ARBA" id="ARBA00022989"/>
    </source>
</evidence>
<dbReference type="PANTHER" id="PTHR10556">
    <property type="entry name" value="3-OXO-5-ALPHA-STEROID 4-DEHYDROGENASE"/>
    <property type="match status" value="1"/>
</dbReference>
<dbReference type="GO" id="GO:0003865">
    <property type="term" value="F:3-oxo-5-alpha-steroid 4-dehydrogenase activity"/>
    <property type="evidence" value="ECO:0000318"/>
    <property type="project" value="GO_Central"/>
</dbReference>
<protein>
    <recommendedName>
        <fullName evidence="3 9">3-oxo-5alpha-steroid 4-dehydrogenase (NADP(+))</fullName>
        <ecNumber evidence="3 9">1.3.1.22</ecNumber>
    </recommendedName>
</protein>
<feature type="transmembrane region" description="Helical" evidence="9">
    <location>
        <begin position="199"/>
        <end position="223"/>
    </location>
</feature>
<dbReference type="PROSITE" id="PS50244">
    <property type="entry name" value="S5A_REDUCTASE"/>
    <property type="match status" value="1"/>
</dbReference>
<feature type="transmembrane region" description="Helical" evidence="9">
    <location>
        <begin position="73"/>
        <end position="90"/>
    </location>
</feature>
<gene>
    <name evidence="11" type="ORF">CELE_ZK1251.3</name>
    <name evidence="11 13" type="ORF">ZK1251.3</name>
</gene>
<evidence type="ECO:0000313" key="12">
    <source>
        <dbReference type="Proteomes" id="UP000001940"/>
    </source>
</evidence>
<dbReference type="eggNOG" id="KOG1638">
    <property type="taxonomic scope" value="Eukaryota"/>
</dbReference>
<comment type="subcellular location">
    <subcellularLocation>
        <location evidence="1">Microsome membrane</location>
        <topology evidence="1">Multi-pass membrane protein</topology>
    </subcellularLocation>
</comment>
<dbReference type="InterPro" id="IPR001104">
    <property type="entry name" value="3-oxo-5_a-steroid_4-DH_C"/>
</dbReference>
<evidence type="ECO:0000313" key="13">
    <source>
        <dbReference type="WormBase" id="ZK1251.3"/>
    </source>
</evidence>
<dbReference type="GO" id="GO:0016020">
    <property type="term" value="C:membrane"/>
    <property type="evidence" value="ECO:0007669"/>
    <property type="project" value="UniProtKB-UniRule"/>
</dbReference>
<dbReference type="GO" id="GO:0047751">
    <property type="term" value="F:3-oxo-5-alpha-steroid 4-dehydrogenase (NADP+) activity"/>
    <property type="evidence" value="ECO:0007669"/>
    <property type="project" value="UniProtKB-EC"/>
</dbReference>
<dbReference type="EC" id="1.3.1.22" evidence="3 9"/>
<organism evidence="11 12">
    <name type="scientific">Caenorhabditis elegans</name>
    <dbReference type="NCBI Taxonomy" id="6239"/>
    <lineage>
        <taxon>Eukaryota</taxon>
        <taxon>Metazoa</taxon>
        <taxon>Ecdysozoa</taxon>
        <taxon>Nematoda</taxon>
        <taxon>Chromadorea</taxon>
        <taxon>Rhabditida</taxon>
        <taxon>Rhabditina</taxon>
        <taxon>Rhabditomorpha</taxon>
        <taxon>Rhabditoidea</taxon>
        <taxon>Rhabditidae</taxon>
        <taxon>Peloderinae</taxon>
        <taxon>Caenorhabditis</taxon>
    </lineage>
</organism>
<dbReference type="CTD" id="191550"/>
<keyword evidence="6 9" id="KW-0472">Membrane</keyword>
<dbReference type="GO" id="GO:0042446">
    <property type="term" value="P:hormone biosynthetic process"/>
    <property type="evidence" value="ECO:0000318"/>
    <property type="project" value="GO_Central"/>
</dbReference>